<dbReference type="PANTHER" id="PTHR23138:SF87">
    <property type="entry name" value="E3 SUMO-PROTEIN LIGASE RANBP2"/>
    <property type="match status" value="1"/>
</dbReference>
<comment type="caution">
    <text evidence="3">The sequence shown here is derived from an EMBL/GenBank/DDBJ whole genome shotgun (WGS) entry which is preliminary data.</text>
</comment>
<name>A0AAQ4FDW5_AMBAM</name>
<feature type="region of interest" description="Disordered" evidence="1">
    <location>
        <begin position="511"/>
        <end position="547"/>
    </location>
</feature>
<evidence type="ECO:0000313" key="3">
    <source>
        <dbReference type="EMBL" id="KAK8784862.1"/>
    </source>
</evidence>
<evidence type="ECO:0000313" key="4">
    <source>
        <dbReference type="Proteomes" id="UP001321473"/>
    </source>
</evidence>
<dbReference type="GO" id="GO:0005096">
    <property type="term" value="F:GTPase activator activity"/>
    <property type="evidence" value="ECO:0007669"/>
    <property type="project" value="TreeGrafter"/>
</dbReference>
<gene>
    <name evidence="3" type="ORF">V5799_008773</name>
</gene>
<dbReference type="FunFam" id="2.30.29.30:FF:000018">
    <property type="entry name" value="E3 SUMO-protein ligase RanBP2"/>
    <property type="match status" value="1"/>
</dbReference>
<dbReference type="Pfam" id="PF00638">
    <property type="entry name" value="Ran_BP1"/>
    <property type="match status" value="1"/>
</dbReference>
<feature type="region of interest" description="Disordered" evidence="1">
    <location>
        <begin position="691"/>
        <end position="720"/>
    </location>
</feature>
<reference evidence="3 4" key="1">
    <citation type="journal article" date="2023" name="Arcadia Sci">
        <title>De novo assembly of a long-read Amblyomma americanum tick genome.</title>
        <authorList>
            <person name="Chou S."/>
            <person name="Poskanzer K.E."/>
            <person name="Rollins M."/>
            <person name="Thuy-Boun P.S."/>
        </authorList>
    </citation>
    <scope>NUCLEOTIDE SEQUENCE [LARGE SCALE GENOMIC DNA]</scope>
    <source>
        <strain evidence="3">F_SG_1</strain>
        <tissue evidence="3">Salivary glands</tissue>
    </source>
</reference>
<dbReference type="GO" id="GO:0005643">
    <property type="term" value="C:nuclear pore"/>
    <property type="evidence" value="ECO:0007669"/>
    <property type="project" value="TreeGrafter"/>
</dbReference>
<sequence>MCHKDRVNPIDEAFMTKYLLALDQLATLALTKRNSSVTFNISSSPTADTDRHGEQTSLEDAISAVELLDCLLAKAHKEKLPPTMAWNFVLQHVTGQLYLHVATLLLKRPLKESYNWQEARSWAAALLLTAYSVRPPSSLSQEGWFLALDSPKRRLHQNVFLRAHHRLSVSGHMLHTLCKSEVDENRWLSNLKEQICMPEVRKKVHRGLFDSEASTSWLLQDPTLDTCAFEFPTFVDLLRYDQESQWLHPGSLNHLVWLALQWRTFQDKKLVTSEHWFEAQVFEELPLKPSTFDSAEPETLSQMDTLAFLEATCFCADQSLERGSLRLSKGPLSLPPQAGLQLCTESQANWWSAAYQQSTNNARNRTHDMRRILQRGLEVIRGIGNHGMELALVAHLAKTFASKIPLKELGKFNSCASSSSKTPTMTDKYKAGEPEITVKTKISASSTVQQLPNNISNQQPAGTEFRFGVGGSDQKPSTDRIMKLSNLDSQKVNGSASTDAELQTACSLPFQSHTAPPLTRPPYSAPAVSGERADSPQSQSEAPEEYVPNGEFEPVVELPKLIEVKTGEEDEEVLFCEQAKLYRYDAKAKEWKERGTGQLKILRHMKTRLCRVVMRRDHVLNLCANHNILPEMKLHPLSTRGHAWSWCACDYSEGKDCFEILAVRFKTQEQAEVFKEVFESCKDKVQSTVLQNNSERDRDAHEEQTEAPKSLPQSNQLKPEPRDYIQQLTTKYWSAQRAENGAGSVVFLSRLPVLATKENVFCFNFHCYCMSGNDGMLWLS</sequence>
<dbReference type="InterPro" id="IPR000156">
    <property type="entry name" value="Ran_bind_dom"/>
</dbReference>
<keyword evidence="4" id="KW-1185">Reference proteome</keyword>
<dbReference type="Proteomes" id="UP001321473">
    <property type="component" value="Unassembled WGS sequence"/>
</dbReference>
<dbReference type="Gene3D" id="2.30.29.30">
    <property type="entry name" value="Pleckstrin-homology domain (PH domain)/Phosphotyrosine-binding domain (PTB)"/>
    <property type="match status" value="1"/>
</dbReference>
<proteinExistence type="predicted"/>
<dbReference type="PROSITE" id="PS50196">
    <property type="entry name" value="RANBD1"/>
    <property type="match status" value="1"/>
</dbReference>
<dbReference type="EMBL" id="JARKHS020004187">
    <property type="protein sequence ID" value="KAK8784862.1"/>
    <property type="molecule type" value="Genomic_DNA"/>
</dbReference>
<protein>
    <recommendedName>
        <fullName evidence="2">RanBD1 domain-containing protein</fullName>
    </recommendedName>
</protein>
<dbReference type="SMART" id="SM00160">
    <property type="entry name" value="RanBD"/>
    <property type="match status" value="1"/>
</dbReference>
<dbReference type="InterPro" id="IPR011993">
    <property type="entry name" value="PH-like_dom_sf"/>
</dbReference>
<dbReference type="PANTHER" id="PTHR23138">
    <property type="entry name" value="RAN BINDING PROTEIN"/>
    <property type="match status" value="1"/>
</dbReference>
<organism evidence="3 4">
    <name type="scientific">Amblyomma americanum</name>
    <name type="common">Lone star tick</name>
    <dbReference type="NCBI Taxonomy" id="6943"/>
    <lineage>
        <taxon>Eukaryota</taxon>
        <taxon>Metazoa</taxon>
        <taxon>Ecdysozoa</taxon>
        <taxon>Arthropoda</taxon>
        <taxon>Chelicerata</taxon>
        <taxon>Arachnida</taxon>
        <taxon>Acari</taxon>
        <taxon>Parasitiformes</taxon>
        <taxon>Ixodida</taxon>
        <taxon>Ixodoidea</taxon>
        <taxon>Ixodidae</taxon>
        <taxon>Amblyomminae</taxon>
        <taxon>Amblyomma</taxon>
    </lineage>
</organism>
<evidence type="ECO:0000259" key="2">
    <source>
        <dbReference type="PROSITE" id="PS50196"/>
    </source>
</evidence>
<accession>A0AAQ4FDW5</accession>
<feature type="domain" description="RanBD1" evidence="2">
    <location>
        <begin position="551"/>
        <end position="687"/>
    </location>
</feature>
<dbReference type="InterPro" id="IPR045255">
    <property type="entry name" value="RanBP1-like"/>
</dbReference>
<feature type="compositionally biased region" description="Basic and acidic residues" evidence="1">
    <location>
        <begin position="694"/>
        <end position="706"/>
    </location>
</feature>
<dbReference type="GO" id="GO:0005737">
    <property type="term" value="C:cytoplasm"/>
    <property type="evidence" value="ECO:0007669"/>
    <property type="project" value="TreeGrafter"/>
</dbReference>
<evidence type="ECO:0000256" key="1">
    <source>
        <dbReference type="SAM" id="MobiDB-lite"/>
    </source>
</evidence>
<dbReference type="AlphaFoldDB" id="A0AAQ4FDW5"/>
<dbReference type="SUPFAM" id="SSF50729">
    <property type="entry name" value="PH domain-like"/>
    <property type="match status" value="1"/>
</dbReference>